<feature type="binding site" evidence="14 15">
    <location>
        <position position="118"/>
    </location>
    <ligand>
        <name>a divalent metal cation</name>
        <dbReference type="ChEBI" id="CHEBI:60240"/>
    </ligand>
</feature>
<dbReference type="InterPro" id="IPR012337">
    <property type="entry name" value="RNaseH-like_sf"/>
</dbReference>
<evidence type="ECO:0000256" key="13">
    <source>
        <dbReference type="ARBA" id="ARBA00023211"/>
    </source>
</evidence>
<comment type="similarity">
    <text evidence="5 14 16">Belongs to the RNase HII family.</text>
</comment>
<gene>
    <name evidence="14" type="primary">rnhB</name>
    <name evidence="18" type="ORF">HF295_05090</name>
</gene>
<evidence type="ECO:0000256" key="1">
    <source>
        <dbReference type="ARBA" id="ARBA00000077"/>
    </source>
</evidence>
<evidence type="ECO:0000256" key="7">
    <source>
        <dbReference type="ARBA" id="ARBA00019179"/>
    </source>
</evidence>
<accession>A0A7L6N1Y6</accession>
<evidence type="ECO:0000256" key="16">
    <source>
        <dbReference type="RuleBase" id="RU003515"/>
    </source>
</evidence>
<evidence type="ECO:0000256" key="12">
    <source>
        <dbReference type="ARBA" id="ARBA00022801"/>
    </source>
</evidence>
<evidence type="ECO:0000313" key="19">
    <source>
        <dbReference type="Proteomes" id="UP000512167"/>
    </source>
</evidence>
<sequence>MKNHNDLYKYEHALIKEGYKLIAGVDEVGRGPLAAGVLACACILDLDQEIEGINDSKKLSEKKRLSMRQLIEEKAIAYAYGYCDESEIDDLNIYQASKLAMIRAVNALKVKPDYLLIDAMSLDMGIPETSIIKGDALSVSIGAASILAKVKRDQLMEEYDVIYPGYGFSKHKGYPTKYHLQQLRKLKPCPIHRKSYKPVRDLYLKQLQLDLEEDND</sequence>
<dbReference type="PANTHER" id="PTHR10954:SF18">
    <property type="entry name" value="RIBONUCLEASE HII"/>
    <property type="match status" value="1"/>
</dbReference>
<dbReference type="GO" id="GO:0004523">
    <property type="term" value="F:RNA-DNA hybrid ribonuclease activity"/>
    <property type="evidence" value="ECO:0007669"/>
    <property type="project" value="UniProtKB-UniRule"/>
</dbReference>
<dbReference type="PROSITE" id="PS51975">
    <property type="entry name" value="RNASE_H_2"/>
    <property type="match status" value="1"/>
</dbReference>
<evidence type="ECO:0000256" key="14">
    <source>
        <dbReference type="HAMAP-Rule" id="MF_00052"/>
    </source>
</evidence>
<dbReference type="GO" id="GO:0030145">
    <property type="term" value="F:manganese ion binding"/>
    <property type="evidence" value="ECO:0007669"/>
    <property type="project" value="UniProtKB-UniRule"/>
</dbReference>
<feature type="binding site" evidence="14 15">
    <location>
        <position position="26"/>
    </location>
    <ligand>
        <name>a divalent metal cation</name>
        <dbReference type="ChEBI" id="CHEBI:60240"/>
    </ligand>
</feature>
<comment type="function">
    <text evidence="3 14 16">Endonuclease that specifically degrades the RNA of RNA-DNA hybrids.</text>
</comment>
<dbReference type="HAMAP" id="MF_00052_B">
    <property type="entry name" value="RNase_HII_B"/>
    <property type="match status" value="1"/>
</dbReference>
<feature type="domain" description="RNase H type-2" evidence="17">
    <location>
        <begin position="20"/>
        <end position="208"/>
    </location>
</feature>
<keyword evidence="8 14" id="KW-0963">Cytoplasm</keyword>
<evidence type="ECO:0000256" key="4">
    <source>
        <dbReference type="ARBA" id="ARBA00004496"/>
    </source>
</evidence>
<dbReference type="GO" id="GO:0043137">
    <property type="term" value="P:DNA replication, removal of RNA primer"/>
    <property type="evidence" value="ECO:0007669"/>
    <property type="project" value="TreeGrafter"/>
</dbReference>
<keyword evidence="19" id="KW-1185">Reference proteome</keyword>
<keyword evidence="9 14" id="KW-0540">Nuclease</keyword>
<evidence type="ECO:0000313" key="18">
    <source>
        <dbReference type="EMBL" id="QLY40266.1"/>
    </source>
</evidence>
<evidence type="ECO:0000256" key="9">
    <source>
        <dbReference type="ARBA" id="ARBA00022722"/>
    </source>
</evidence>
<dbReference type="GO" id="GO:0032299">
    <property type="term" value="C:ribonuclease H2 complex"/>
    <property type="evidence" value="ECO:0007669"/>
    <property type="project" value="TreeGrafter"/>
</dbReference>
<comment type="cofactor">
    <cofactor evidence="14 15">
        <name>Mn(2+)</name>
        <dbReference type="ChEBI" id="CHEBI:29035"/>
    </cofactor>
    <cofactor evidence="14 15">
        <name>Mg(2+)</name>
        <dbReference type="ChEBI" id="CHEBI:18420"/>
    </cofactor>
    <text evidence="14 15">Manganese or magnesium. Binds 1 divalent metal ion per monomer in the absence of substrate. May bind a second metal ion after substrate binding.</text>
</comment>
<dbReference type="NCBIfam" id="NF000595">
    <property type="entry name" value="PRK00015.1-3"/>
    <property type="match status" value="1"/>
</dbReference>
<keyword evidence="13 14" id="KW-0464">Manganese</keyword>
<dbReference type="InterPro" id="IPR001352">
    <property type="entry name" value="RNase_HII/HIII"/>
</dbReference>
<dbReference type="Gene3D" id="3.30.420.10">
    <property type="entry name" value="Ribonuclease H-like superfamily/Ribonuclease H"/>
    <property type="match status" value="1"/>
</dbReference>
<dbReference type="GO" id="GO:0003723">
    <property type="term" value="F:RNA binding"/>
    <property type="evidence" value="ECO:0007669"/>
    <property type="project" value="UniProtKB-UniRule"/>
</dbReference>
<evidence type="ECO:0000256" key="11">
    <source>
        <dbReference type="ARBA" id="ARBA00022759"/>
    </source>
</evidence>
<name>A0A7L6N1Y6_9MOLU</name>
<dbReference type="RefSeq" id="WP_312031093.1">
    <property type="nucleotide sequence ID" value="NZ_CP051151.1"/>
</dbReference>
<comment type="subcellular location">
    <subcellularLocation>
        <location evidence="4 14">Cytoplasm</location>
    </subcellularLocation>
</comment>
<keyword evidence="11 14" id="KW-0255">Endonuclease</keyword>
<comment type="catalytic activity">
    <reaction evidence="1 14 15 16">
        <text>Endonucleolytic cleavage to 5'-phosphomonoester.</text>
        <dbReference type="EC" id="3.1.26.4"/>
    </reaction>
</comment>
<evidence type="ECO:0000256" key="10">
    <source>
        <dbReference type="ARBA" id="ARBA00022723"/>
    </source>
</evidence>
<keyword evidence="10 14" id="KW-0479">Metal-binding</keyword>
<dbReference type="KEGG" id="tbk:HF295_05090"/>
<proteinExistence type="inferred from homology"/>
<dbReference type="Proteomes" id="UP000512167">
    <property type="component" value="Chromosome"/>
</dbReference>
<protein>
    <recommendedName>
        <fullName evidence="7 14">Ribonuclease HII</fullName>
        <shortName evidence="14">RNase HII</shortName>
        <ecNumber evidence="6 14">3.1.26.4</ecNumber>
    </recommendedName>
</protein>
<dbReference type="AlphaFoldDB" id="A0A7L6N1Y6"/>
<dbReference type="InterPro" id="IPR022898">
    <property type="entry name" value="RNase_HII"/>
</dbReference>
<dbReference type="InterPro" id="IPR024567">
    <property type="entry name" value="RNase_HII/HIII_dom"/>
</dbReference>
<keyword evidence="12 14" id="KW-0378">Hydrolase</keyword>
<dbReference type="SUPFAM" id="SSF53098">
    <property type="entry name" value="Ribonuclease H-like"/>
    <property type="match status" value="1"/>
</dbReference>
<dbReference type="GO" id="GO:0005737">
    <property type="term" value="C:cytoplasm"/>
    <property type="evidence" value="ECO:0007669"/>
    <property type="project" value="UniProtKB-SubCell"/>
</dbReference>
<dbReference type="EMBL" id="CP051151">
    <property type="protein sequence ID" value="QLY40266.1"/>
    <property type="molecule type" value="Genomic_DNA"/>
</dbReference>
<reference evidence="18 19" key="1">
    <citation type="submission" date="2020-04" db="EMBL/GenBank/DDBJ databases">
        <authorList>
            <person name="Zheng R.K."/>
            <person name="Sun C.M."/>
        </authorList>
    </citation>
    <scope>NUCLEOTIDE SEQUENCE [LARGE SCALE GENOMIC DNA]</scope>
    <source>
        <strain evidence="19">zrk29</strain>
    </source>
</reference>
<evidence type="ECO:0000259" key="17">
    <source>
        <dbReference type="PROSITE" id="PS51975"/>
    </source>
</evidence>
<evidence type="ECO:0000256" key="15">
    <source>
        <dbReference type="PROSITE-ProRule" id="PRU01319"/>
    </source>
</evidence>
<evidence type="ECO:0000256" key="8">
    <source>
        <dbReference type="ARBA" id="ARBA00022490"/>
    </source>
</evidence>
<evidence type="ECO:0000256" key="2">
    <source>
        <dbReference type="ARBA" id="ARBA00001946"/>
    </source>
</evidence>
<dbReference type="Pfam" id="PF01351">
    <property type="entry name" value="RNase_HII"/>
    <property type="match status" value="1"/>
</dbReference>
<dbReference type="InterPro" id="IPR036397">
    <property type="entry name" value="RNaseH_sf"/>
</dbReference>
<comment type="cofactor">
    <cofactor evidence="2">
        <name>Mg(2+)</name>
        <dbReference type="ChEBI" id="CHEBI:18420"/>
    </cofactor>
</comment>
<feature type="binding site" evidence="14 15">
    <location>
        <position position="27"/>
    </location>
    <ligand>
        <name>a divalent metal cation</name>
        <dbReference type="ChEBI" id="CHEBI:60240"/>
    </ligand>
</feature>
<evidence type="ECO:0000256" key="5">
    <source>
        <dbReference type="ARBA" id="ARBA00007383"/>
    </source>
</evidence>
<dbReference type="FunFam" id="3.30.420.10:FF:000006">
    <property type="entry name" value="Ribonuclease HII"/>
    <property type="match status" value="1"/>
</dbReference>
<evidence type="ECO:0000256" key="6">
    <source>
        <dbReference type="ARBA" id="ARBA00012180"/>
    </source>
</evidence>
<organism evidence="18 19">
    <name type="scientific">Hujiaoplasma nucleasis</name>
    <dbReference type="NCBI Taxonomy" id="2725268"/>
    <lineage>
        <taxon>Bacteria</taxon>
        <taxon>Bacillati</taxon>
        <taxon>Mycoplasmatota</taxon>
        <taxon>Mollicutes</taxon>
        <taxon>Candidatus Izemoplasmatales</taxon>
        <taxon>Hujiaoplasmataceae</taxon>
        <taxon>Hujiaoplasma</taxon>
    </lineage>
</organism>
<dbReference type="EC" id="3.1.26.4" evidence="6 14"/>
<dbReference type="NCBIfam" id="NF000594">
    <property type="entry name" value="PRK00015.1-1"/>
    <property type="match status" value="1"/>
</dbReference>
<evidence type="ECO:0000256" key="3">
    <source>
        <dbReference type="ARBA" id="ARBA00004065"/>
    </source>
</evidence>
<dbReference type="PANTHER" id="PTHR10954">
    <property type="entry name" value="RIBONUCLEASE H2 SUBUNIT A"/>
    <property type="match status" value="1"/>
</dbReference>
<dbReference type="GO" id="GO:0006298">
    <property type="term" value="P:mismatch repair"/>
    <property type="evidence" value="ECO:0007669"/>
    <property type="project" value="TreeGrafter"/>
</dbReference>
<dbReference type="CDD" id="cd07182">
    <property type="entry name" value="RNase_HII_bacteria_HII_like"/>
    <property type="match status" value="1"/>
</dbReference>